<dbReference type="EnsemblMetazoa" id="XM_780187">
    <property type="protein sequence ID" value="XP_785280"/>
    <property type="gene ID" value="LOC580113"/>
</dbReference>
<accession>A0A7M7REL5</accession>
<reference evidence="2" key="1">
    <citation type="submission" date="2015-02" db="EMBL/GenBank/DDBJ databases">
        <title>Genome sequencing for Strongylocentrotus purpuratus.</title>
        <authorList>
            <person name="Murali S."/>
            <person name="Liu Y."/>
            <person name="Vee V."/>
            <person name="English A."/>
            <person name="Wang M."/>
            <person name="Skinner E."/>
            <person name="Han Y."/>
            <person name="Muzny D.M."/>
            <person name="Worley K.C."/>
            <person name="Gibbs R.A."/>
        </authorList>
    </citation>
    <scope>NUCLEOTIDE SEQUENCE</scope>
</reference>
<evidence type="ECO:0000313" key="1">
    <source>
        <dbReference type="EnsemblMetazoa" id="XP_785280"/>
    </source>
</evidence>
<organism evidence="1 2">
    <name type="scientific">Strongylocentrotus purpuratus</name>
    <name type="common">Purple sea urchin</name>
    <dbReference type="NCBI Taxonomy" id="7668"/>
    <lineage>
        <taxon>Eukaryota</taxon>
        <taxon>Metazoa</taxon>
        <taxon>Echinodermata</taxon>
        <taxon>Eleutherozoa</taxon>
        <taxon>Echinozoa</taxon>
        <taxon>Echinoidea</taxon>
        <taxon>Euechinoidea</taxon>
        <taxon>Echinacea</taxon>
        <taxon>Camarodonta</taxon>
        <taxon>Echinidea</taxon>
        <taxon>Strongylocentrotidae</taxon>
        <taxon>Strongylocentrotus</taxon>
    </lineage>
</organism>
<dbReference type="RefSeq" id="XP_785280.2">
    <property type="nucleotide sequence ID" value="XM_780187.5"/>
</dbReference>
<sequence>MRIKRSSRPRYEEMQVTVETQVHDDSMKEGVVIQLPVSTVLDGQTITLAEGISEEAAMGASALSRLSQGGEITVREVHFLQGGDNQQQHHEMITYNVPPVAVTQQIIAGGDMGHVISEAHYQQQQQQLQQEHEVEQHHYVEAGLQTVQVVTSHQDNGVPRAVTEQVVHAMPHPQDHHQDHHQDHRGADQNQDQPVVHQLIPMTLPHEAELVMSMMQAHQASISQSQ</sequence>
<dbReference type="KEGG" id="spu:580113"/>
<protein>
    <submittedName>
        <fullName evidence="1">Uncharacterized protein</fullName>
    </submittedName>
</protein>
<dbReference type="AlphaFoldDB" id="A0A7M7REL5"/>
<name>A0A7M7REL5_STRPU</name>
<dbReference type="Proteomes" id="UP000007110">
    <property type="component" value="Unassembled WGS sequence"/>
</dbReference>
<keyword evidence="2" id="KW-1185">Reference proteome</keyword>
<reference evidence="1" key="2">
    <citation type="submission" date="2021-01" db="UniProtKB">
        <authorList>
            <consortium name="EnsemblMetazoa"/>
        </authorList>
    </citation>
    <scope>IDENTIFICATION</scope>
</reference>
<dbReference type="GeneID" id="580113"/>
<proteinExistence type="predicted"/>
<evidence type="ECO:0000313" key="2">
    <source>
        <dbReference type="Proteomes" id="UP000007110"/>
    </source>
</evidence>